<dbReference type="HAMAP" id="MF_01633">
    <property type="entry name" value="QueC"/>
    <property type="match status" value="1"/>
</dbReference>
<gene>
    <name evidence="11" type="primary">queC</name>
    <name evidence="12" type="ORF">BU251_01610</name>
</gene>
<feature type="binding site" evidence="11">
    <location>
        <position position="198"/>
    </location>
    <ligand>
        <name>Zn(2+)</name>
        <dbReference type="ChEBI" id="CHEBI:29105"/>
    </ligand>
</feature>
<feature type="binding site" evidence="11">
    <location>
        <begin position="8"/>
        <end position="18"/>
    </location>
    <ligand>
        <name>ATP</name>
        <dbReference type="ChEBI" id="CHEBI:30616"/>
    </ligand>
</feature>
<dbReference type="GO" id="GO:0005524">
    <property type="term" value="F:ATP binding"/>
    <property type="evidence" value="ECO:0007669"/>
    <property type="project" value="UniProtKB-UniRule"/>
</dbReference>
<dbReference type="GO" id="GO:0008270">
    <property type="term" value="F:zinc ion binding"/>
    <property type="evidence" value="ECO:0007669"/>
    <property type="project" value="UniProtKB-UniRule"/>
</dbReference>
<dbReference type="NCBIfam" id="TIGR00364">
    <property type="entry name" value="7-cyano-7-deazaguanine synthase QueC"/>
    <property type="match status" value="1"/>
</dbReference>
<sequence length="219" mass="24074">MKKAVVLLSGGLDSATALYLAKARGYDVHALVFRYGQRHGKEVRRALAIARRLDCPAQVLGIRLPWRGSALLDRSKPLPQGGKTTHGIPLTYVPARNTIFLSFALSFAESIGARRIFIGANALDYSGYPDCRPRYYRAWQGLARLATKSGVEGAPIRIETPLLHMKKSQIIRLGTKLGVPYQLTWSCYRGAARPCGRCDSCLLRAKGFKEAGMKDPALS</sequence>
<evidence type="ECO:0000256" key="4">
    <source>
        <dbReference type="ARBA" id="ARBA00022741"/>
    </source>
</evidence>
<evidence type="ECO:0000256" key="5">
    <source>
        <dbReference type="ARBA" id="ARBA00022785"/>
    </source>
</evidence>
<dbReference type="SUPFAM" id="SSF52402">
    <property type="entry name" value="Adenine nucleotide alpha hydrolases-like"/>
    <property type="match status" value="1"/>
</dbReference>
<dbReference type="KEGG" id="vai:BU251_01610"/>
<dbReference type="PANTHER" id="PTHR42914:SF1">
    <property type="entry name" value="7-CYANO-7-DEAZAGUANINE SYNTHASE"/>
    <property type="match status" value="1"/>
</dbReference>
<keyword evidence="7 11" id="KW-0067">ATP-binding</keyword>
<name>A0A410P2U2_VELA1</name>
<dbReference type="OrthoDB" id="9789567at2"/>
<dbReference type="GO" id="GO:0008616">
    <property type="term" value="P:tRNA queuosine(34) biosynthetic process"/>
    <property type="evidence" value="ECO:0007669"/>
    <property type="project" value="UniProtKB-UniRule"/>
</dbReference>
<dbReference type="Proteomes" id="UP000287243">
    <property type="component" value="Chromosome"/>
</dbReference>
<keyword evidence="13" id="KW-1185">Reference proteome</keyword>
<evidence type="ECO:0000256" key="11">
    <source>
        <dbReference type="HAMAP-Rule" id="MF_01633"/>
    </source>
</evidence>
<feature type="binding site" evidence="11">
    <location>
        <position position="201"/>
    </location>
    <ligand>
        <name>Zn(2+)</name>
        <dbReference type="ChEBI" id="CHEBI:29105"/>
    </ligand>
</feature>
<dbReference type="AlphaFoldDB" id="A0A410P2U2"/>
<evidence type="ECO:0000256" key="10">
    <source>
        <dbReference type="ARBA" id="ARBA00047890"/>
    </source>
</evidence>
<keyword evidence="5 11" id="KW-0671">Queuosine biosynthesis</keyword>
<evidence type="ECO:0000256" key="8">
    <source>
        <dbReference type="ARBA" id="ARBA00037993"/>
    </source>
</evidence>
<accession>A0A410P2U2</accession>
<dbReference type="InterPro" id="IPR014729">
    <property type="entry name" value="Rossmann-like_a/b/a_fold"/>
</dbReference>
<protein>
    <recommendedName>
        <fullName evidence="9 11">7-cyano-7-deazaguanine synthase</fullName>
        <ecNumber evidence="9 11">6.3.4.20</ecNumber>
    </recommendedName>
    <alternativeName>
        <fullName evidence="11">7-cyano-7-carbaguanine synthase</fullName>
    </alternativeName>
    <alternativeName>
        <fullName evidence="11">PreQ(0) synthase</fullName>
    </alternativeName>
    <alternativeName>
        <fullName evidence="11">Queuosine biosynthesis protein QueC</fullName>
    </alternativeName>
</protein>
<dbReference type="PIRSF" id="PIRSF006293">
    <property type="entry name" value="ExsB"/>
    <property type="match status" value="1"/>
</dbReference>
<evidence type="ECO:0000313" key="13">
    <source>
        <dbReference type="Proteomes" id="UP000287243"/>
    </source>
</evidence>
<dbReference type="PANTHER" id="PTHR42914">
    <property type="entry name" value="7-CYANO-7-DEAZAGUANINE SYNTHASE"/>
    <property type="match status" value="1"/>
</dbReference>
<dbReference type="CDD" id="cd01995">
    <property type="entry name" value="QueC-like"/>
    <property type="match status" value="1"/>
</dbReference>
<keyword evidence="3 11" id="KW-0479">Metal-binding</keyword>
<keyword evidence="4 11" id="KW-0547">Nucleotide-binding</keyword>
<evidence type="ECO:0000256" key="7">
    <source>
        <dbReference type="ARBA" id="ARBA00022840"/>
    </source>
</evidence>
<organism evidence="12 13">
    <name type="scientific">Velamenicoccus archaeovorus</name>
    <dbReference type="NCBI Taxonomy" id="1930593"/>
    <lineage>
        <taxon>Bacteria</taxon>
        <taxon>Pseudomonadati</taxon>
        <taxon>Candidatus Omnitrophota</taxon>
        <taxon>Candidatus Velamenicoccus</taxon>
    </lineage>
</organism>
<comment type="cofactor">
    <cofactor evidence="11">
        <name>Zn(2+)</name>
        <dbReference type="ChEBI" id="CHEBI:29105"/>
    </cofactor>
    <text evidence="11">Binds 1 zinc ion per subunit.</text>
</comment>
<dbReference type="UniPathway" id="UPA00391"/>
<evidence type="ECO:0000256" key="9">
    <source>
        <dbReference type="ARBA" id="ARBA00039149"/>
    </source>
</evidence>
<evidence type="ECO:0000313" key="12">
    <source>
        <dbReference type="EMBL" id="QAT16515.1"/>
    </source>
</evidence>
<dbReference type="Gene3D" id="3.40.50.620">
    <property type="entry name" value="HUPs"/>
    <property type="match status" value="1"/>
</dbReference>
<dbReference type="Pfam" id="PF06508">
    <property type="entry name" value="QueC"/>
    <property type="match status" value="1"/>
</dbReference>
<keyword evidence="2 11" id="KW-0436">Ligase</keyword>
<comment type="similarity">
    <text evidence="8 11">Belongs to the QueC family.</text>
</comment>
<dbReference type="RefSeq" id="WP_128699154.1">
    <property type="nucleotide sequence ID" value="NZ_CP019384.1"/>
</dbReference>
<comment type="function">
    <text evidence="11">Catalyzes the ATP-dependent conversion of 7-carboxy-7-deazaguanine (CDG) to 7-cyano-7-deazaguanine (preQ(0)).</text>
</comment>
<dbReference type="GO" id="GO:0016879">
    <property type="term" value="F:ligase activity, forming carbon-nitrogen bonds"/>
    <property type="evidence" value="ECO:0007669"/>
    <property type="project" value="UniProtKB-UniRule"/>
</dbReference>
<dbReference type="InterPro" id="IPR018317">
    <property type="entry name" value="QueC"/>
</dbReference>
<comment type="pathway">
    <text evidence="1 11">Purine metabolism; 7-cyano-7-deazaguanine biosynthesis.</text>
</comment>
<evidence type="ECO:0000256" key="1">
    <source>
        <dbReference type="ARBA" id="ARBA00005061"/>
    </source>
</evidence>
<dbReference type="EMBL" id="CP019384">
    <property type="protein sequence ID" value="QAT16515.1"/>
    <property type="molecule type" value="Genomic_DNA"/>
</dbReference>
<feature type="binding site" evidence="11">
    <location>
        <position position="195"/>
    </location>
    <ligand>
        <name>Zn(2+)</name>
        <dbReference type="ChEBI" id="CHEBI:29105"/>
    </ligand>
</feature>
<evidence type="ECO:0000256" key="2">
    <source>
        <dbReference type="ARBA" id="ARBA00022598"/>
    </source>
</evidence>
<keyword evidence="6 11" id="KW-0862">Zinc</keyword>
<dbReference type="EC" id="6.3.4.20" evidence="9 11"/>
<reference evidence="12 13" key="1">
    <citation type="submission" date="2017-01" db="EMBL/GenBank/DDBJ databases">
        <title>First insights into the biology of 'candidatus Vampirococcus archaeovorus'.</title>
        <authorList>
            <person name="Kizina J."/>
            <person name="Jordan S."/>
            <person name="Stueber K."/>
            <person name="Reinhardt R."/>
            <person name="Harder J."/>
        </authorList>
    </citation>
    <scope>NUCLEOTIDE SEQUENCE [LARGE SCALE GENOMIC DNA]</scope>
    <source>
        <strain evidence="12 13">LiM</strain>
    </source>
</reference>
<comment type="catalytic activity">
    <reaction evidence="10 11">
        <text>7-carboxy-7-carbaguanine + NH4(+) + 2 ATP = 7-cyano-7-carbaguanine + 2 AMP + 2 diphosphate + 2 H(+)</text>
        <dbReference type="Rhea" id="RHEA:27982"/>
        <dbReference type="ChEBI" id="CHEBI:15378"/>
        <dbReference type="ChEBI" id="CHEBI:28938"/>
        <dbReference type="ChEBI" id="CHEBI:30616"/>
        <dbReference type="ChEBI" id="CHEBI:33019"/>
        <dbReference type="ChEBI" id="CHEBI:45075"/>
        <dbReference type="ChEBI" id="CHEBI:61036"/>
        <dbReference type="ChEBI" id="CHEBI:456215"/>
        <dbReference type="EC" id="6.3.4.20"/>
    </reaction>
</comment>
<feature type="binding site" evidence="11">
    <location>
        <position position="187"/>
    </location>
    <ligand>
        <name>Zn(2+)</name>
        <dbReference type="ChEBI" id="CHEBI:29105"/>
    </ligand>
</feature>
<evidence type="ECO:0000256" key="6">
    <source>
        <dbReference type="ARBA" id="ARBA00022833"/>
    </source>
</evidence>
<proteinExistence type="inferred from homology"/>
<evidence type="ECO:0000256" key="3">
    <source>
        <dbReference type="ARBA" id="ARBA00022723"/>
    </source>
</evidence>